<feature type="non-terminal residue" evidence="2">
    <location>
        <position position="246"/>
    </location>
</feature>
<keyword evidence="1" id="KW-0732">Signal</keyword>
<dbReference type="PANTHER" id="PTHR30222:SF17">
    <property type="entry name" value="SPERMIDINE_PUTRESCINE-BINDING PERIPLASMIC PROTEIN"/>
    <property type="match status" value="1"/>
</dbReference>
<feature type="non-terminal residue" evidence="2">
    <location>
        <position position="1"/>
    </location>
</feature>
<comment type="caution">
    <text evidence="2">The sequence shown here is derived from an EMBL/GenBank/DDBJ whole genome shotgun (WGS) entry which is preliminary data.</text>
</comment>
<dbReference type="Proteomes" id="UP001280121">
    <property type="component" value="Unassembled WGS sequence"/>
</dbReference>
<dbReference type="PANTHER" id="PTHR30222">
    <property type="entry name" value="SPERMIDINE/PUTRESCINE-BINDING PERIPLASMIC PROTEIN"/>
    <property type="match status" value="1"/>
</dbReference>
<sequence>QAARALPFKQEVIPGAPPSALESKPEVPGDLLKGKPKLDTNLIAGVPPAEILARSEFLEPFADATLADYEWLIASMQKPDWFHQQNTAFHLIIFNSTQRLAFLGQLIFLKNLKTAHNIMNISTSTCNFQSGGNMPQFQPGCQIENREHETFSHYEYPSFKKQSVCGAFVVNPTRHVTSNNAMSVKQDFGRFEDIWAKRSRTCGFGQFANASKEFGDVINPNPRLGMLKTKLCNNWEMTGGCLYGKT</sequence>
<dbReference type="EMBL" id="JANJYI010000001">
    <property type="protein sequence ID" value="KAK2661980.1"/>
    <property type="molecule type" value="Genomic_DNA"/>
</dbReference>
<organism evidence="2 3">
    <name type="scientific">Dipteronia dyeriana</name>
    <dbReference type="NCBI Taxonomy" id="168575"/>
    <lineage>
        <taxon>Eukaryota</taxon>
        <taxon>Viridiplantae</taxon>
        <taxon>Streptophyta</taxon>
        <taxon>Embryophyta</taxon>
        <taxon>Tracheophyta</taxon>
        <taxon>Spermatophyta</taxon>
        <taxon>Magnoliopsida</taxon>
        <taxon>eudicotyledons</taxon>
        <taxon>Gunneridae</taxon>
        <taxon>Pentapetalae</taxon>
        <taxon>rosids</taxon>
        <taxon>malvids</taxon>
        <taxon>Sapindales</taxon>
        <taxon>Sapindaceae</taxon>
        <taxon>Hippocastanoideae</taxon>
        <taxon>Acereae</taxon>
        <taxon>Dipteronia</taxon>
    </lineage>
</organism>
<evidence type="ECO:0000256" key="1">
    <source>
        <dbReference type="ARBA" id="ARBA00022729"/>
    </source>
</evidence>
<reference evidence="2" key="1">
    <citation type="journal article" date="2023" name="Plant J.">
        <title>Genome sequences and population genomics provide insights into the demographic history, inbreeding, and mutation load of two 'living fossil' tree species of Dipteronia.</title>
        <authorList>
            <person name="Feng Y."/>
            <person name="Comes H.P."/>
            <person name="Chen J."/>
            <person name="Zhu S."/>
            <person name="Lu R."/>
            <person name="Zhang X."/>
            <person name="Li P."/>
            <person name="Qiu J."/>
            <person name="Olsen K.M."/>
            <person name="Qiu Y."/>
        </authorList>
    </citation>
    <scope>NUCLEOTIDE SEQUENCE</scope>
    <source>
        <strain evidence="2">KIB01</strain>
    </source>
</reference>
<proteinExistence type="predicted"/>
<dbReference type="AlphaFoldDB" id="A0AAD9XM65"/>
<protein>
    <submittedName>
        <fullName evidence="2">Uncharacterized protein</fullName>
    </submittedName>
</protein>
<gene>
    <name evidence="2" type="ORF">Ddye_000554</name>
</gene>
<evidence type="ECO:0000313" key="2">
    <source>
        <dbReference type="EMBL" id="KAK2661980.1"/>
    </source>
</evidence>
<keyword evidence="3" id="KW-1185">Reference proteome</keyword>
<name>A0AAD9XM65_9ROSI</name>
<evidence type="ECO:0000313" key="3">
    <source>
        <dbReference type="Proteomes" id="UP001280121"/>
    </source>
</evidence>
<accession>A0AAD9XM65</accession>